<dbReference type="SUPFAM" id="SSF69618">
    <property type="entry name" value="HemD-like"/>
    <property type="match status" value="1"/>
</dbReference>
<evidence type="ECO:0000313" key="14">
    <source>
        <dbReference type="Proteomes" id="UP000321917"/>
    </source>
</evidence>
<feature type="domain" description="Tetrapyrrole biosynthesis uroporphyrinogen III synthase" evidence="10">
    <location>
        <begin position="19"/>
        <end position="241"/>
    </location>
</feature>
<dbReference type="RefSeq" id="WP_146796483.1">
    <property type="nucleotide sequence ID" value="NZ_VOLP01000002.1"/>
</dbReference>
<dbReference type="InterPro" id="IPR039793">
    <property type="entry name" value="UROS/Hem4"/>
</dbReference>
<comment type="similarity">
    <text evidence="2 9">Belongs to the uroporphyrinogen-III synthase family.</text>
</comment>
<dbReference type="UniPathway" id="UPA00251">
    <property type="reaction ID" value="UER00320"/>
</dbReference>
<evidence type="ECO:0000256" key="2">
    <source>
        <dbReference type="ARBA" id="ARBA00008133"/>
    </source>
</evidence>
<dbReference type="EMBL" id="VOLQ01000041">
    <property type="protein sequence ID" value="TWX63579.1"/>
    <property type="molecule type" value="Genomic_DNA"/>
</dbReference>
<protein>
    <recommendedName>
        <fullName evidence="7 9">Uroporphyrinogen-III synthase</fullName>
        <ecNumber evidence="3 9">4.2.1.75</ecNumber>
    </recommendedName>
</protein>
<comment type="caution">
    <text evidence="12">The sequence shown here is derived from an EMBL/GenBank/DDBJ whole genome shotgun (WGS) entry which is preliminary data.</text>
</comment>
<dbReference type="GO" id="GO:0006782">
    <property type="term" value="P:protoporphyrinogen IX biosynthetic process"/>
    <property type="evidence" value="ECO:0007669"/>
    <property type="project" value="UniProtKB-UniRule"/>
</dbReference>
<dbReference type="GO" id="GO:0004852">
    <property type="term" value="F:uroporphyrinogen-III synthase activity"/>
    <property type="evidence" value="ECO:0007669"/>
    <property type="project" value="UniProtKB-UniRule"/>
</dbReference>
<comment type="pathway">
    <text evidence="1 9">Porphyrin-containing compound metabolism; protoporphyrin-IX biosynthesis; coproporphyrinogen-III from 5-aminolevulinate: step 3/4.</text>
</comment>
<evidence type="ECO:0000256" key="1">
    <source>
        <dbReference type="ARBA" id="ARBA00004772"/>
    </source>
</evidence>
<comment type="function">
    <text evidence="6 9">Catalyzes cyclization of the linear tetrapyrrole, hydroxymethylbilane, to the macrocyclic uroporphyrinogen III.</text>
</comment>
<evidence type="ECO:0000256" key="5">
    <source>
        <dbReference type="ARBA" id="ARBA00023244"/>
    </source>
</evidence>
<organism evidence="12 14">
    <name type="scientific">Colwellia hornerae</name>
    <dbReference type="NCBI Taxonomy" id="89402"/>
    <lineage>
        <taxon>Bacteria</taxon>
        <taxon>Pseudomonadati</taxon>
        <taxon>Pseudomonadota</taxon>
        <taxon>Gammaproteobacteria</taxon>
        <taxon>Alteromonadales</taxon>
        <taxon>Colwelliaceae</taxon>
        <taxon>Colwellia</taxon>
    </lineage>
</organism>
<keyword evidence="4 9" id="KW-0456">Lyase</keyword>
<evidence type="ECO:0000256" key="3">
    <source>
        <dbReference type="ARBA" id="ARBA00013109"/>
    </source>
</evidence>
<proteinExistence type="inferred from homology"/>
<dbReference type="Gene3D" id="3.40.50.10090">
    <property type="match status" value="2"/>
</dbReference>
<evidence type="ECO:0000256" key="9">
    <source>
        <dbReference type="RuleBase" id="RU366031"/>
    </source>
</evidence>
<dbReference type="PANTHER" id="PTHR38042">
    <property type="entry name" value="UROPORPHYRINOGEN-III SYNTHASE, CHLOROPLASTIC"/>
    <property type="match status" value="1"/>
</dbReference>
<evidence type="ECO:0000259" key="10">
    <source>
        <dbReference type="Pfam" id="PF02602"/>
    </source>
</evidence>
<evidence type="ECO:0000256" key="7">
    <source>
        <dbReference type="ARBA" id="ARBA00040167"/>
    </source>
</evidence>
<dbReference type="GO" id="GO:0006780">
    <property type="term" value="P:uroporphyrinogen III biosynthetic process"/>
    <property type="evidence" value="ECO:0007669"/>
    <property type="project" value="UniProtKB-UniRule"/>
</dbReference>
<evidence type="ECO:0000256" key="6">
    <source>
        <dbReference type="ARBA" id="ARBA00037589"/>
    </source>
</evidence>
<sequence>MLSSNTQVLITRPEKAGRALAQQLKSIGIDSHCQPFFDYQALASKTTTEKLVKQYPQATVIFVSVAAVEFAHRAVHFSQWQQKRVIAIGSATLAALKSRGLNAVSPELHTSEGLLTLNILDEEMISGETIIIVRGDGGREHIAEQLSLRSAKVCYLESYKKVWQPITQKHVQQWRNQRINCIVITSNALLESIVHLIKNSESYWQTNCLWVVASKRIAAQAKQLGLLNIINANGANDQAMLSAITSYGKNND</sequence>
<dbReference type="CDD" id="cd06578">
    <property type="entry name" value="HemD"/>
    <property type="match status" value="1"/>
</dbReference>
<gene>
    <name evidence="11" type="ORF">ESZ26_11140</name>
    <name evidence="12" type="ORF">ESZ27_16295</name>
</gene>
<dbReference type="EC" id="4.2.1.75" evidence="3 9"/>
<reference evidence="12 14" key="1">
    <citation type="submission" date="2019-07" db="EMBL/GenBank/DDBJ databases">
        <title>Genomes of sea-ice associated Colwellia species.</title>
        <authorList>
            <person name="Bowman J.P."/>
        </authorList>
    </citation>
    <scope>NUCLEOTIDE SEQUENCE [LARGE SCALE GENOMIC DNA]</scope>
    <source>
        <strain evidence="11 13">ACAM 607</strain>
        <strain evidence="12 14">IC036</strain>
    </source>
</reference>
<accession>A0A5C6Q463</accession>
<name>A0A5C6Q463_9GAMM</name>
<evidence type="ECO:0000313" key="12">
    <source>
        <dbReference type="EMBL" id="TWX63579.1"/>
    </source>
</evidence>
<evidence type="ECO:0000313" key="11">
    <source>
        <dbReference type="EMBL" id="TWX58679.1"/>
    </source>
</evidence>
<dbReference type="Proteomes" id="UP000321917">
    <property type="component" value="Unassembled WGS sequence"/>
</dbReference>
<keyword evidence="5 9" id="KW-0627">Porphyrin biosynthesis</keyword>
<dbReference type="AlphaFoldDB" id="A0A5C6Q463"/>
<comment type="catalytic activity">
    <reaction evidence="8 9">
        <text>hydroxymethylbilane = uroporphyrinogen III + H2O</text>
        <dbReference type="Rhea" id="RHEA:18965"/>
        <dbReference type="ChEBI" id="CHEBI:15377"/>
        <dbReference type="ChEBI" id="CHEBI:57308"/>
        <dbReference type="ChEBI" id="CHEBI:57845"/>
        <dbReference type="EC" id="4.2.1.75"/>
    </reaction>
</comment>
<keyword evidence="13" id="KW-1185">Reference proteome</keyword>
<evidence type="ECO:0000313" key="13">
    <source>
        <dbReference type="Proteomes" id="UP000321525"/>
    </source>
</evidence>
<dbReference type="Pfam" id="PF02602">
    <property type="entry name" value="HEM4"/>
    <property type="match status" value="1"/>
</dbReference>
<dbReference type="PANTHER" id="PTHR38042:SF1">
    <property type="entry name" value="UROPORPHYRINOGEN-III SYNTHASE, CHLOROPLASTIC"/>
    <property type="match status" value="1"/>
</dbReference>
<evidence type="ECO:0000256" key="4">
    <source>
        <dbReference type="ARBA" id="ARBA00023239"/>
    </source>
</evidence>
<dbReference type="InterPro" id="IPR003754">
    <property type="entry name" value="4pyrrol_synth_uPrphyn_synth"/>
</dbReference>
<dbReference type="Proteomes" id="UP000321525">
    <property type="component" value="Unassembled WGS sequence"/>
</dbReference>
<dbReference type="OrthoDB" id="9787650at2"/>
<dbReference type="InterPro" id="IPR036108">
    <property type="entry name" value="4pyrrol_syn_uPrphyn_synt_sf"/>
</dbReference>
<dbReference type="EMBL" id="VOLR01000014">
    <property type="protein sequence ID" value="TWX58679.1"/>
    <property type="molecule type" value="Genomic_DNA"/>
</dbReference>
<evidence type="ECO:0000256" key="8">
    <source>
        <dbReference type="ARBA" id="ARBA00048617"/>
    </source>
</evidence>